<dbReference type="PROSITE" id="PS51304">
    <property type="entry name" value="GALECTIN"/>
    <property type="match status" value="1"/>
</dbReference>
<dbReference type="Proteomes" id="UP001177023">
    <property type="component" value="Unassembled WGS sequence"/>
</dbReference>
<dbReference type="SUPFAM" id="SSF49899">
    <property type="entry name" value="Concanavalin A-like lectins/glucanases"/>
    <property type="match status" value="1"/>
</dbReference>
<dbReference type="GO" id="GO:0030246">
    <property type="term" value="F:carbohydrate binding"/>
    <property type="evidence" value="ECO:0007669"/>
    <property type="project" value="UniProtKB-UniRule"/>
</dbReference>
<dbReference type="Pfam" id="PF00337">
    <property type="entry name" value="Gal-bind_lectin"/>
    <property type="match status" value="1"/>
</dbReference>
<dbReference type="Gene3D" id="2.60.120.200">
    <property type="match status" value="1"/>
</dbReference>
<evidence type="ECO:0000259" key="3">
    <source>
        <dbReference type="PROSITE" id="PS51304"/>
    </source>
</evidence>
<accession>A0AA36FSB1</accession>
<evidence type="ECO:0000313" key="4">
    <source>
        <dbReference type="EMBL" id="CAJ0562280.1"/>
    </source>
</evidence>
<evidence type="ECO:0000256" key="2">
    <source>
        <dbReference type="RuleBase" id="RU102079"/>
    </source>
</evidence>
<dbReference type="InterPro" id="IPR013320">
    <property type="entry name" value="ConA-like_dom_sf"/>
</dbReference>
<feature type="domain" description="Galectin" evidence="3">
    <location>
        <begin position="1"/>
        <end position="91"/>
    </location>
</feature>
<gene>
    <name evidence="4" type="ORF">MSPICULIGERA_LOCUS2079</name>
</gene>
<organism evidence="4 5">
    <name type="scientific">Mesorhabditis spiculigera</name>
    <dbReference type="NCBI Taxonomy" id="96644"/>
    <lineage>
        <taxon>Eukaryota</taxon>
        <taxon>Metazoa</taxon>
        <taxon>Ecdysozoa</taxon>
        <taxon>Nematoda</taxon>
        <taxon>Chromadorea</taxon>
        <taxon>Rhabditida</taxon>
        <taxon>Rhabditina</taxon>
        <taxon>Rhabditomorpha</taxon>
        <taxon>Rhabditoidea</taxon>
        <taxon>Rhabditidae</taxon>
        <taxon>Mesorhabditinae</taxon>
        <taxon>Mesorhabditis</taxon>
    </lineage>
</organism>
<dbReference type="EMBL" id="CATQJA010000641">
    <property type="protein sequence ID" value="CAJ0562280.1"/>
    <property type="molecule type" value="Genomic_DNA"/>
</dbReference>
<dbReference type="AlphaFoldDB" id="A0AA36FSB1"/>
<comment type="caution">
    <text evidence="4">The sequence shown here is derived from an EMBL/GenBank/DDBJ whole genome shotgun (WGS) entry which is preliminary data.</text>
</comment>
<keyword evidence="1 2" id="KW-0430">Lectin</keyword>
<reference evidence="4" key="1">
    <citation type="submission" date="2023-06" db="EMBL/GenBank/DDBJ databases">
        <authorList>
            <person name="Delattre M."/>
        </authorList>
    </citation>
    <scope>NUCLEOTIDE SEQUENCE</scope>
    <source>
        <strain evidence="4">AF72</strain>
    </source>
</reference>
<evidence type="ECO:0000313" key="5">
    <source>
        <dbReference type="Proteomes" id="UP001177023"/>
    </source>
</evidence>
<proteinExistence type="predicted"/>
<feature type="non-terminal residue" evidence="4">
    <location>
        <position position="1"/>
    </location>
</feature>
<evidence type="ECO:0000256" key="1">
    <source>
        <dbReference type="ARBA" id="ARBA00022734"/>
    </source>
</evidence>
<sequence length="98" mass="11635">MTPAWVVSFRFTERSVVLNTYDGHWKDEDRADFMPIDDWRLVDLVIWKYSSKMHIFINNYEFATYDMNTPLYKSNTMRITGDLEILGVKMNGWSVEGN</sequence>
<dbReference type="InterPro" id="IPR001079">
    <property type="entry name" value="Galectin_CRD"/>
</dbReference>
<protein>
    <recommendedName>
        <fullName evidence="2">Galectin</fullName>
    </recommendedName>
</protein>
<keyword evidence="5" id="KW-1185">Reference proteome</keyword>
<name>A0AA36FSB1_9BILA</name>